<gene>
    <name evidence="1" type="ORF">CSKR_102682</name>
</gene>
<reference evidence="1 2" key="1">
    <citation type="journal article" date="2018" name="Biotechnol. Adv.">
        <title>Improved genomic resources and new bioinformatic workflow for the carcinogenic parasite Clonorchis sinensis: Biotechnological implications.</title>
        <authorList>
            <person name="Wang D."/>
            <person name="Korhonen P.K."/>
            <person name="Gasser R.B."/>
            <person name="Young N.D."/>
        </authorList>
    </citation>
    <scope>NUCLEOTIDE SEQUENCE [LARGE SCALE GENOMIC DNA]</scope>
    <source>
        <strain evidence="1">Cs-k2</strain>
    </source>
</reference>
<dbReference type="EMBL" id="NIRI02000042">
    <property type="protein sequence ID" value="KAG5451149.1"/>
    <property type="molecule type" value="Genomic_DNA"/>
</dbReference>
<keyword evidence="2" id="KW-1185">Reference proteome</keyword>
<dbReference type="InParanoid" id="A0A419PQ17"/>
<name>A0A419PQ17_CLOSI</name>
<organism evidence="1 2">
    <name type="scientific">Clonorchis sinensis</name>
    <name type="common">Chinese liver fluke</name>
    <dbReference type="NCBI Taxonomy" id="79923"/>
    <lineage>
        <taxon>Eukaryota</taxon>
        <taxon>Metazoa</taxon>
        <taxon>Spiralia</taxon>
        <taxon>Lophotrochozoa</taxon>
        <taxon>Platyhelminthes</taxon>
        <taxon>Trematoda</taxon>
        <taxon>Digenea</taxon>
        <taxon>Opisthorchiida</taxon>
        <taxon>Opisthorchiata</taxon>
        <taxon>Opisthorchiidae</taxon>
        <taxon>Clonorchis</taxon>
    </lineage>
</organism>
<accession>A0A419PQ17</accession>
<evidence type="ECO:0000313" key="2">
    <source>
        <dbReference type="Proteomes" id="UP000286415"/>
    </source>
</evidence>
<protein>
    <submittedName>
        <fullName evidence="1">Uncharacterized protein</fullName>
    </submittedName>
</protein>
<dbReference type="Proteomes" id="UP000286415">
    <property type="component" value="Unassembled WGS sequence"/>
</dbReference>
<dbReference type="AlphaFoldDB" id="A0A419PQ17"/>
<evidence type="ECO:0000313" key="1">
    <source>
        <dbReference type="EMBL" id="KAG5451149.1"/>
    </source>
</evidence>
<comment type="caution">
    <text evidence="1">The sequence shown here is derived from an EMBL/GenBank/DDBJ whole genome shotgun (WGS) entry which is preliminary data.</text>
</comment>
<sequence>MRNAPPQQSTICLLTRWPLVACDKRYTSERKKAFAEELFIREAPTYQSQTIGQGSKTLICISLTKLNFHFLLERDFPNFSRYPLTVTQMQANATKRPHKFLNRSHFSREAMRIYEKIYYSHASSAVSTVTLVRIKRVLHPVQRVLFTITIHETHQL</sequence>
<reference evidence="1 2" key="2">
    <citation type="journal article" date="2021" name="Genomics">
        <title>High-quality reference genome for Clonorchis sinensis.</title>
        <authorList>
            <person name="Young N.D."/>
            <person name="Stroehlein A.J."/>
            <person name="Kinkar L."/>
            <person name="Wang T."/>
            <person name="Sohn W.M."/>
            <person name="Chang B.C.H."/>
            <person name="Kaur P."/>
            <person name="Weisz D."/>
            <person name="Dudchenko O."/>
            <person name="Aiden E.L."/>
            <person name="Korhonen P.K."/>
            <person name="Gasser R.B."/>
        </authorList>
    </citation>
    <scope>NUCLEOTIDE SEQUENCE [LARGE SCALE GENOMIC DNA]</scope>
    <source>
        <strain evidence="1">Cs-k2</strain>
    </source>
</reference>
<proteinExistence type="predicted"/>